<dbReference type="PANTHER" id="PTHR12905:SF0">
    <property type="entry name" value="CALCINEURIN-LIKE PHOSPHOESTERASE DOMAIN-CONTAINING PROTEIN"/>
    <property type="match status" value="1"/>
</dbReference>
<dbReference type="AlphaFoldDB" id="A0A225BAU1"/>
<gene>
    <name evidence="2" type="ORF">UA08_00812</name>
</gene>
<evidence type="ECO:0000259" key="1">
    <source>
        <dbReference type="Pfam" id="PF00149"/>
    </source>
</evidence>
<dbReference type="Proteomes" id="UP000214365">
    <property type="component" value="Unassembled WGS sequence"/>
</dbReference>
<reference evidence="2 3" key="1">
    <citation type="submission" date="2015-06" db="EMBL/GenBank/DDBJ databases">
        <title>Talaromyces atroroseus IBT 11181 draft genome.</title>
        <authorList>
            <person name="Rasmussen K.B."/>
            <person name="Rasmussen S."/>
            <person name="Petersen B."/>
            <person name="Sicheritz-Ponten T."/>
            <person name="Mortensen U.H."/>
            <person name="Thrane U."/>
        </authorList>
    </citation>
    <scope>NUCLEOTIDE SEQUENCE [LARGE SCALE GENOMIC DNA]</scope>
    <source>
        <strain evidence="2 3">IBT 11181</strain>
    </source>
</reference>
<feature type="domain" description="Calcineurin-like phosphoesterase" evidence="1">
    <location>
        <begin position="13"/>
        <end position="209"/>
    </location>
</feature>
<dbReference type="PANTHER" id="PTHR12905">
    <property type="entry name" value="METALLOPHOSPHOESTERASE"/>
    <property type="match status" value="1"/>
</dbReference>
<comment type="caution">
    <text evidence="2">The sequence shown here is derived from an EMBL/GenBank/DDBJ whole genome shotgun (WGS) entry which is preliminary data.</text>
</comment>
<dbReference type="RefSeq" id="XP_020124637.1">
    <property type="nucleotide sequence ID" value="XM_020260660.1"/>
</dbReference>
<dbReference type="CDD" id="cd07379">
    <property type="entry name" value="MPP_239FB"/>
    <property type="match status" value="1"/>
</dbReference>
<dbReference type="Gene3D" id="3.60.21.10">
    <property type="match status" value="1"/>
</dbReference>
<dbReference type="InterPro" id="IPR004843">
    <property type="entry name" value="Calcineurin-like_PHP"/>
</dbReference>
<evidence type="ECO:0000313" key="3">
    <source>
        <dbReference type="Proteomes" id="UP000214365"/>
    </source>
</evidence>
<dbReference type="GeneID" id="31000567"/>
<evidence type="ECO:0000313" key="2">
    <source>
        <dbReference type="EMBL" id="OKL64516.1"/>
    </source>
</evidence>
<dbReference type="InterPro" id="IPR051693">
    <property type="entry name" value="UPF0046_metallophosphoest"/>
</dbReference>
<proteinExistence type="predicted"/>
<dbReference type="EMBL" id="LFMY01000001">
    <property type="protein sequence ID" value="OKL64516.1"/>
    <property type="molecule type" value="Genomic_DNA"/>
</dbReference>
<name>A0A225BAU1_TALAT</name>
<dbReference type="SUPFAM" id="SSF56300">
    <property type="entry name" value="Metallo-dependent phosphatases"/>
    <property type="match status" value="1"/>
</dbReference>
<protein>
    <recommendedName>
        <fullName evidence="1">Calcineurin-like phosphoesterase domain-containing protein</fullName>
    </recommendedName>
</protein>
<accession>A0A225BAU1</accession>
<sequence>MKYHTIPEPINTKILLISETHGQPPLSNSITEHIDVAIHCGDLTNESKIEEFQNMLRYIREDLPQTDLKLVIAGNHDFTLDIPAFKNIVANARPVLEPELAGNGDADDNIFLLDEEGTYEFQLRNGALLRVYASPFTPSLSGDWGFQYHLNQGHTFDIPDNVDVVITHGPPRGILDYSANSSSRAGCPDLFRAVARVQPKLHCFGHIHEGWGAKLRARQDRRTGDLVYFSADAPGLNRQEQMLFVNAALQGETGIGQIPWLVSVKLPCAQID</sequence>
<keyword evidence="3" id="KW-1185">Reference proteome</keyword>
<dbReference type="GO" id="GO:0016787">
    <property type="term" value="F:hydrolase activity"/>
    <property type="evidence" value="ECO:0007669"/>
    <property type="project" value="InterPro"/>
</dbReference>
<dbReference type="Pfam" id="PF00149">
    <property type="entry name" value="Metallophos"/>
    <property type="match status" value="1"/>
</dbReference>
<dbReference type="InterPro" id="IPR029052">
    <property type="entry name" value="Metallo-depent_PP-like"/>
</dbReference>
<dbReference type="OrthoDB" id="630188at2759"/>
<organism evidence="2 3">
    <name type="scientific">Talaromyces atroroseus</name>
    <dbReference type="NCBI Taxonomy" id="1441469"/>
    <lineage>
        <taxon>Eukaryota</taxon>
        <taxon>Fungi</taxon>
        <taxon>Dikarya</taxon>
        <taxon>Ascomycota</taxon>
        <taxon>Pezizomycotina</taxon>
        <taxon>Eurotiomycetes</taxon>
        <taxon>Eurotiomycetidae</taxon>
        <taxon>Eurotiales</taxon>
        <taxon>Trichocomaceae</taxon>
        <taxon>Talaromyces</taxon>
        <taxon>Talaromyces sect. Trachyspermi</taxon>
    </lineage>
</organism>